<reference evidence="1" key="2">
    <citation type="journal article" date="2015" name="Data Brief">
        <title>Shoot transcriptome of the giant reed, Arundo donax.</title>
        <authorList>
            <person name="Barrero R.A."/>
            <person name="Guerrero F.D."/>
            <person name="Moolhuijzen P."/>
            <person name="Goolsby J.A."/>
            <person name="Tidwell J."/>
            <person name="Bellgard S.E."/>
            <person name="Bellgard M.I."/>
        </authorList>
    </citation>
    <scope>NUCLEOTIDE SEQUENCE</scope>
    <source>
        <tissue evidence="1">Shoot tissue taken approximately 20 cm above the soil surface</tissue>
    </source>
</reference>
<dbReference type="EMBL" id="GBRH01254052">
    <property type="protein sequence ID" value="JAD43843.1"/>
    <property type="molecule type" value="Transcribed_RNA"/>
</dbReference>
<name>A0A0A9A1L4_ARUDO</name>
<accession>A0A0A9A1L4</accession>
<proteinExistence type="predicted"/>
<reference evidence="1" key="1">
    <citation type="submission" date="2014-09" db="EMBL/GenBank/DDBJ databases">
        <authorList>
            <person name="Magalhaes I.L.F."/>
            <person name="Oliveira U."/>
            <person name="Santos F.R."/>
            <person name="Vidigal T.H.D.A."/>
            <person name="Brescovit A.D."/>
            <person name="Santos A.J."/>
        </authorList>
    </citation>
    <scope>NUCLEOTIDE SEQUENCE</scope>
    <source>
        <tissue evidence="1">Shoot tissue taken approximately 20 cm above the soil surface</tissue>
    </source>
</reference>
<sequence>MRENTVLSIFPNCKEIYK</sequence>
<protein>
    <submittedName>
        <fullName evidence="1">Uncharacterized protein</fullName>
    </submittedName>
</protein>
<dbReference type="AlphaFoldDB" id="A0A0A9A1L4"/>
<organism evidence="1">
    <name type="scientific">Arundo donax</name>
    <name type="common">Giant reed</name>
    <name type="synonym">Donax arundinaceus</name>
    <dbReference type="NCBI Taxonomy" id="35708"/>
    <lineage>
        <taxon>Eukaryota</taxon>
        <taxon>Viridiplantae</taxon>
        <taxon>Streptophyta</taxon>
        <taxon>Embryophyta</taxon>
        <taxon>Tracheophyta</taxon>
        <taxon>Spermatophyta</taxon>
        <taxon>Magnoliopsida</taxon>
        <taxon>Liliopsida</taxon>
        <taxon>Poales</taxon>
        <taxon>Poaceae</taxon>
        <taxon>PACMAD clade</taxon>
        <taxon>Arundinoideae</taxon>
        <taxon>Arundineae</taxon>
        <taxon>Arundo</taxon>
    </lineage>
</organism>
<evidence type="ECO:0000313" key="1">
    <source>
        <dbReference type="EMBL" id="JAD43843.1"/>
    </source>
</evidence>